<organism evidence="4 5">
    <name type="scientific">Cinchona calisaya</name>
    <dbReference type="NCBI Taxonomy" id="153742"/>
    <lineage>
        <taxon>Eukaryota</taxon>
        <taxon>Viridiplantae</taxon>
        <taxon>Streptophyta</taxon>
        <taxon>Embryophyta</taxon>
        <taxon>Tracheophyta</taxon>
        <taxon>Spermatophyta</taxon>
        <taxon>Magnoliopsida</taxon>
        <taxon>eudicotyledons</taxon>
        <taxon>Gunneridae</taxon>
        <taxon>Pentapetalae</taxon>
        <taxon>asterids</taxon>
        <taxon>lamiids</taxon>
        <taxon>Gentianales</taxon>
        <taxon>Rubiaceae</taxon>
        <taxon>Cinchonoideae</taxon>
        <taxon>Cinchoneae</taxon>
        <taxon>Cinchona</taxon>
    </lineage>
</organism>
<feature type="region of interest" description="Disordered" evidence="1">
    <location>
        <begin position="431"/>
        <end position="472"/>
    </location>
</feature>
<dbReference type="PANTHER" id="PTHR31189:SF7">
    <property type="entry name" value="OS03G0197300 PROTEIN"/>
    <property type="match status" value="1"/>
</dbReference>
<evidence type="ECO:0000256" key="2">
    <source>
        <dbReference type="SAM" id="Phobius"/>
    </source>
</evidence>
<reference evidence="4 5" key="1">
    <citation type="submission" date="2024-11" db="EMBL/GenBank/DDBJ databases">
        <title>A near-complete genome assembly of Cinchona calisaya.</title>
        <authorList>
            <person name="Lian D.C."/>
            <person name="Zhao X.W."/>
            <person name="Wei L."/>
        </authorList>
    </citation>
    <scope>NUCLEOTIDE SEQUENCE [LARGE SCALE GENOMIC DNA]</scope>
    <source>
        <tissue evidence="4">Nenye</tissue>
    </source>
</reference>
<dbReference type="CDD" id="cd02244">
    <property type="entry name" value="cupin_7S_vicilin-like_N"/>
    <property type="match status" value="1"/>
</dbReference>
<dbReference type="InterPro" id="IPR006045">
    <property type="entry name" value="Cupin_1"/>
</dbReference>
<sequence>MSQESFFLSPFSFSICLIFALSLISSNVVIGVLEEETHHESSWGPLMKKKVERKLISSSEYGEISWVSVGERKDLSYHLQFITMKPYAVFLPVVLHAHMVFYVHTGSGKLSYMNECGHIMQTKTLKQGDTLELNPGTIFFIEVMHCLDKLRVYAIFGNLEEHFREPATAPYSNFRDLVLGFDKMILHETFKIPEDVIKEIMSKPNPPAIVSGLLGKLNKLWDLEARFIEQFSRNTGPDLLNMLSLERDFENQNGLRTTTLNNNKKFPDFKGFKGSRFGVSLTNLTKGSMVTPHWNQMTTEIIIVLQGKGMVQMVCSNIISKANECKKLRFKVEEGDVFVVPMFHPTAQMSFSDDTFVFVGFSTTTKKISQQFLVGKTSIFKKLGKNILAASLGVNETVANMFLASQRESIILDCSLCAEEELKIVEEEIEKAKQKEPGEGKEIPQEPGKGSETTEEKPVEEGKEQAEEPLPRMIENVEMKGTRNGKKWAKLEKM</sequence>
<keyword evidence="2" id="KW-0472">Membrane</keyword>
<evidence type="ECO:0000313" key="5">
    <source>
        <dbReference type="Proteomes" id="UP001630127"/>
    </source>
</evidence>
<dbReference type="Pfam" id="PF00190">
    <property type="entry name" value="Cupin_1"/>
    <property type="match status" value="1"/>
</dbReference>
<feature type="transmembrane region" description="Helical" evidence="2">
    <location>
        <begin position="12"/>
        <end position="33"/>
    </location>
</feature>
<name>A0ABD3A4F0_9GENT</name>
<dbReference type="AlphaFoldDB" id="A0ABD3A4F0"/>
<dbReference type="SUPFAM" id="SSF51182">
    <property type="entry name" value="RmlC-like cupins"/>
    <property type="match status" value="2"/>
</dbReference>
<evidence type="ECO:0000259" key="3">
    <source>
        <dbReference type="SMART" id="SM00835"/>
    </source>
</evidence>
<dbReference type="Gene3D" id="2.60.120.10">
    <property type="entry name" value="Jelly Rolls"/>
    <property type="match status" value="2"/>
</dbReference>
<gene>
    <name evidence="4" type="ORF">ACH5RR_013787</name>
</gene>
<keyword evidence="5" id="KW-1185">Reference proteome</keyword>
<dbReference type="PANTHER" id="PTHR31189">
    <property type="entry name" value="OS03G0336100 PROTEIN-RELATED"/>
    <property type="match status" value="1"/>
</dbReference>
<dbReference type="InterPro" id="IPR014710">
    <property type="entry name" value="RmlC-like_jellyroll"/>
</dbReference>
<dbReference type="InterPro" id="IPR050253">
    <property type="entry name" value="Seed_Storage-Functional"/>
</dbReference>
<accession>A0ABD3A4F0</accession>
<comment type="caution">
    <text evidence="4">The sequence shown here is derived from an EMBL/GenBank/DDBJ whole genome shotgun (WGS) entry which is preliminary data.</text>
</comment>
<feature type="compositionally biased region" description="Basic and acidic residues" evidence="1">
    <location>
        <begin position="431"/>
        <end position="444"/>
    </location>
</feature>
<keyword evidence="2" id="KW-1133">Transmembrane helix</keyword>
<dbReference type="SMART" id="SM00835">
    <property type="entry name" value="Cupin_1"/>
    <property type="match status" value="1"/>
</dbReference>
<dbReference type="Proteomes" id="UP001630127">
    <property type="component" value="Unassembled WGS sequence"/>
</dbReference>
<feature type="compositionally biased region" description="Basic and acidic residues" evidence="1">
    <location>
        <begin position="452"/>
        <end position="472"/>
    </location>
</feature>
<evidence type="ECO:0000313" key="4">
    <source>
        <dbReference type="EMBL" id="KAL3525415.1"/>
    </source>
</evidence>
<feature type="domain" description="Cupin type-1" evidence="3">
    <location>
        <begin position="240"/>
        <end position="400"/>
    </location>
</feature>
<evidence type="ECO:0000256" key="1">
    <source>
        <dbReference type="SAM" id="MobiDB-lite"/>
    </source>
</evidence>
<dbReference type="EMBL" id="JBJUIK010000006">
    <property type="protein sequence ID" value="KAL3525415.1"/>
    <property type="molecule type" value="Genomic_DNA"/>
</dbReference>
<protein>
    <recommendedName>
        <fullName evidence="3">Cupin type-1 domain-containing protein</fullName>
    </recommendedName>
</protein>
<dbReference type="InterPro" id="IPR011051">
    <property type="entry name" value="RmlC_Cupin_sf"/>
</dbReference>
<proteinExistence type="predicted"/>
<dbReference type="CDD" id="cd02245">
    <property type="entry name" value="cupin_7S_vicilin-like_C"/>
    <property type="match status" value="1"/>
</dbReference>
<keyword evidence="2" id="KW-0812">Transmembrane</keyword>